<evidence type="ECO:0000313" key="2">
    <source>
        <dbReference type="EMBL" id="USP82211.1"/>
    </source>
</evidence>
<accession>A0A9Q8ZF53</accession>
<dbReference type="OrthoDB" id="5324651at2759"/>
<evidence type="ECO:0000313" key="3">
    <source>
        <dbReference type="Proteomes" id="UP001056012"/>
    </source>
</evidence>
<evidence type="ECO:0000256" key="1">
    <source>
        <dbReference type="SAM" id="MobiDB-lite"/>
    </source>
</evidence>
<gene>
    <name evidence="2" type="ORF">yc1106_09485</name>
</gene>
<evidence type="ECO:0008006" key="4">
    <source>
        <dbReference type="Google" id="ProtNLM"/>
    </source>
</evidence>
<reference evidence="2" key="1">
    <citation type="submission" date="2021-12" db="EMBL/GenBank/DDBJ databases">
        <title>Curvularia clavata genome.</title>
        <authorList>
            <person name="Cao Y."/>
        </authorList>
    </citation>
    <scope>NUCLEOTIDE SEQUENCE</scope>
    <source>
        <strain evidence="2">Yc1106</strain>
    </source>
</reference>
<proteinExistence type="predicted"/>
<dbReference type="AlphaFoldDB" id="A0A9Q8ZF53"/>
<protein>
    <recommendedName>
        <fullName evidence="4">Ubiquinol-cytochrome-c reductase cytochrome c1</fullName>
    </recommendedName>
</protein>
<dbReference type="EMBL" id="CP089281">
    <property type="protein sequence ID" value="USP82211.1"/>
    <property type="molecule type" value="Genomic_DNA"/>
</dbReference>
<feature type="region of interest" description="Disordered" evidence="1">
    <location>
        <begin position="173"/>
        <end position="192"/>
    </location>
</feature>
<organism evidence="2 3">
    <name type="scientific">Curvularia clavata</name>
    <dbReference type="NCBI Taxonomy" id="95742"/>
    <lineage>
        <taxon>Eukaryota</taxon>
        <taxon>Fungi</taxon>
        <taxon>Dikarya</taxon>
        <taxon>Ascomycota</taxon>
        <taxon>Pezizomycotina</taxon>
        <taxon>Dothideomycetes</taxon>
        <taxon>Pleosporomycetidae</taxon>
        <taxon>Pleosporales</taxon>
        <taxon>Pleosporineae</taxon>
        <taxon>Pleosporaceae</taxon>
        <taxon>Curvularia</taxon>
    </lineage>
</organism>
<feature type="region of interest" description="Disordered" evidence="1">
    <location>
        <begin position="526"/>
        <end position="604"/>
    </location>
</feature>
<dbReference type="Proteomes" id="UP001056012">
    <property type="component" value="Chromosome 8"/>
</dbReference>
<feature type="compositionally biased region" description="Acidic residues" evidence="1">
    <location>
        <begin position="546"/>
        <end position="556"/>
    </location>
</feature>
<sequence>MPDSPLTEKLVYLAFKDKFVGNGIQPSITKSIRKRVRKRIEKFQNDTEIKALIQQYTLQRITEVAIVLLEEQVFGSDSKARARFPDVFKVLPSQDDQPTDSGLEIAEGSSASVQRIGVYSPEALMNIGASPKTRNEEEQQIKTNLPAYVPKIATNEVVALKGVKGDGPEITTEGLQNTPAVPRSSQQLHTQPKTAMQSIDYIRLPLWDQHRILVRVQQALERACFTFAQKHLGGVLQREGWDCAEAVELNRWPRVLLTYREECDLNNTSNFGKPLPDLLNSITQLRHDTVHRARLSSSRILQHLSNAVLLARLLHDDVCTESMSIVHQMTRDAIEQMMRSRQLLDYKMAEITKEFVAKRAELEHREATLLEAAMREYNEPMMSVSESLDRLSGNLGGSDEVHAGWEHAHDGALSSNESFTLRSTLQSKKEQESGVTVVERNEESVKGVEQLSVFPTLVPTVDDGFIKLTLTREMKSAGKSKDEDLSESQRRPAQMNLELGSRESHPNQSLKQSVSCHQNVLMTKEDVAEEDEEEIRTAKAVTSDWNDSDQQEYDEEIFSKTSTDPAPTGGVTIENDADPDGGRPPVEEVVPSKHMEEDGVAGVE</sequence>
<keyword evidence="3" id="KW-1185">Reference proteome</keyword>
<name>A0A9Q8ZF53_CURCL</name>
<dbReference type="VEuPathDB" id="FungiDB:yc1106_09485"/>